<dbReference type="GO" id="GO:0000226">
    <property type="term" value="P:microtubule cytoskeleton organization"/>
    <property type="evidence" value="ECO:0007669"/>
    <property type="project" value="TreeGrafter"/>
</dbReference>
<reference evidence="6" key="3">
    <citation type="submission" date="2025-09" db="UniProtKB">
        <authorList>
            <consortium name="Ensembl"/>
        </authorList>
    </citation>
    <scope>IDENTIFICATION</scope>
</reference>
<evidence type="ECO:0000256" key="2">
    <source>
        <dbReference type="ARBA" id="ARBA00022741"/>
    </source>
</evidence>
<reference evidence="6" key="1">
    <citation type="submission" date="2021-04" db="EMBL/GenBank/DDBJ databases">
        <authorList>
            <consortium name="Wellcome Sanger Institute Data Sharing"/>
        </authorList>
    </citation>
    <scope>NUCLEOTIDE SEQUENCE [LARGE SCALE GENOMIC DNA]</scope>
</reference>
<keyword evidence="5" id="KW-0732">Signal</keyword>
<proteinExistence type="predicted"/>
<dbReference type="AlphaFoldDB" id="A0A671Z1S8"/>
<keyword evidence="1" id="KW-0436">Ligase</keyword>
<keyword evidence="7" id="KW-1185">Reference proteome</keyword>
<accession>A0A671Z1S8</accession>
<protein>
    <submittedName>
        <fullName evidence="6">Tubulin tyrosine ligase-like family, member 4</fullName>
    </submittedName>
</protein>
<dbReference type="PROSITE" id="PS51221">
    <property type="entry name" value="TTL"/>
    <property type="match status" value="1"/>
</dbReference>
<dbReference type="GO" id="GO:0005524">
    <property type="term" value="F:ATP binding"/>
    <property type="evidence" value="ECO:0007669"/>
    <property type="project" value="UniProtKB-KW"/>
</dbReference>
<dbReference type="SUPFAM" id="SSF56059">
    <property type="entry name" value="Glutathione synthetase ATP-binding domain-like"/>
    <property type="match status" value="1"/>
</dbReference>
<evidence type="ECO:0000313" key="6">
    <source>
        <dbReference type="Ensembl" id="ENSSAUP00010069096.1"/>
    </source>
</evidence>
<dbReference type="Pfam" id="PF03133">
    <property type="entry name" value="TTL"/>
    <property type="match status" value="2"/>
</dbReference>
<name>A0A671Z1S8_SPAAU</name>
<organism evidence="6 7">
    <name type="scientific">Sparus aurata</name>
    <name type="common">Gilthead sea bream</name>
    <dbReference type="NCBI Taxonomy" id="8175"/>
    <lineage>
        <taxon>Eukaryota</taxon>
        <taxon>Metazoa</taxon>
        <taxon>Chordata</taxon>
        <taxon>Craniata</taxon>
        <taxon>Vertebrata</taxon>
        <taxon>Euteleostomi</taxon>
        <taxon>Actinopterygii</taxon>
        <taxon>Neopterygii</taxon>
        <taxon>Teleostei</taxon>
        <taxon>Neoteleostei</taxon>
        <taxon>Acanthomorphata</taxon>
        <taxon>Eupercaria</taxon>
        <taxon>Spariformes</taxon>
        <taxon>Sparidae</taxon>
        <taxon>Sparus</taxon>
    </lineage>
</organism>
<evidence type="ECO:0000256" key="5">
    <source>
        <dbReference type="SAM" id="SignalP"/>
    </source>
</evidence>
<dbReference type="GO" id="GO:0015631">
    <property type="term" value="F:tubulin binding"/>
    <property type="evidence" value="ECO:0007669"/>
    <property type="project" value="TreeGrafter"/>
</dbReference>
<evidence type="ECO:0000256" key="1">
    <source>
        <dbReference type="ARBA" id="ARBA00022598"/>
    </source>
</evidence>
<gene>
    <name evidence="6" type="primary">ttll4</name>
</gene>
<sequence length="577" mass="66200">STFVTNHSAALLFHFVVRLRFAHLRVTAKKSHSANRQSLNSLVCNTQILNMCCWKGVFGCPLIIDVSSLPLSVEEPMSLGAEDDREERPALVPSLFPLIPPTLYFSTASEKVELLPAEQRRLLKWKMSTVTPNVVKHTIARSHFKVTKKSHDWLGCWGHHMKSPGFKAIGEHQKLNHFPGTFQIGRKDRLWRNLSKMQARFGKQEFSFFPRTFVLPQDIKLLRKAWEDSGSRQKWIIKPPASARGIGIQVIHKWSQMPRKRPLLVQKYLHKPYLISGNKFDLRIYVYVTSYDPLRIYIFSDGLVRFASCKALKALWQYLGARGVNTTLIWEKIKDIVIKTIIASEPYVNSLLKMNLKTPYSCHELFGFDIMLDEKLKPWILEVNISPSLHSNTALDVSIKGQMIRDLLNLAGFRIPQKEDVIAPCSSASSSTSSLCGGNRERTKPDLSADEKVKRAFYLTQRYADQDFLSTVLDVLTPEDVRLLAESEDELTRLGQFERIFPSPSSSRYLRFFECSRYLNILLDQWEQKHWNNRTKGISLLTSLCQKGVHLGTSDPAHMVRNCGKRTSVYPKKFKFV</sequence>
<feature type="signal peptide" evidence="5">
    <location>
        <begin position="1"/>
        <end position="22"/>
    </location>
</feature>
<evidence type="ECO:0000256" key="3">
    <source>
        <dbReference type="ARBA" id="ARBA00022840"/>
    </source>
</evidence>
<evidence type="ECO:0000313" key="7">
    <source>
        <dbReference type="Proteomes" id="UP000472265"/>
    </source>
</evidence>
<dbReference type="GO" id="GO:0070740">
    <property type="term" value="F:tubulin-glutamic acid ligase activity"/>
    <property type="evidence" value="ECO:0007669"/>
    <property type="project" value="TreeGrafter"/>
</dbReference>
<dbReference type="Ensembl" id="ENSSAUT00010072316.1">
    <property type="protein sequence ID" value="ENSSAUP00010069096.1"/>
    <property type="gene ID" value="ENSSAUG00010027368.1"/>
</dbReference>
<dbReference type="GeneTree" id="ENSGT00940000157916"/>
<dbReference type="PANTHER" id="PTHR12241:SF162">
    <property type="entry name" value="TUBULIN MONOGLUTAMYLASE TTLL4"/>
    <property type="match status" value="1"/>
</dbReference>
<reference evidence="6" key="2">
    <citation type="submission" date="2025-08" db="UniProtKB">
        <authorList>
            <consortium name="Ensembl"/>
        </authorList>
    </citation>
    <scope>IDENTIFICATION</scope>
</reference>
<keyword evidence="3" id="KW-0067">ATP-binding</keyword>
<evidence type="ECO:0000256" key="4">
    <source>
        <dbReference type="SAM" id="MobiDB-lite"/>
    </source>
</evidence>
<dbReference type="Gene3D" id="3.30.470.20">
    <property type="entry name" value="ATP-grasp fold, B domain"/>
    <property type="match status" value="1"/>
</dbReference>
<dbReference type="InterPro" id="IPR004344">
    <property type="entry name" value="TTL/TTLL_fam"/>
</dbReference>
<dbReference type="Proteomes" id="UP000472265">
    <property type="component" value="Chromosome 9"/>
</dbReference>
<dbReference type="PANTHER" id="PTHR12241">
    <property type="entry name" value="TUBULIN POLYGLUTAMYLASE"/>
    <property type="match status" value="1"/>
</dbReference>
<feature type="chain" id="PRO_5025572656" evidence="5">
    <location>
        <begin position="23"/>
        <end position="577"/>
    </location>
</feature>
<keyword evidence="2" id="KW-0547">Nucleotide-binding</keyword>
<feature type="region of interest" description="Disordered" evidence="4">
    <location>
        <begin position="425"/>
        <end position="446"/>
    </location>
</feature>
<dbReference type="GO" id="GO:0036064">
    <property type="term" value="C:ciliary basal body"/>
    <property type="evidence" value="ECO:0007669"/>
    <property type="project" value="TreeGrafter"/>
</dbReference>